<dbReference type="EMBL" id="JABRWJ010000015">
    <property type="protein sequence ID" value="NRF71954.1"/>
    <property type="molecule type" value="Genomic_DNA"/>
</dbReference>
<comment type="caution">
    <text evidence="1">The sequence shown here is derived from an EMBL/GenBank/DDBJ whole genome shotgun (WGS) entry which is preliminary data.</text>
</comment>
<dbReference type="Pfam" id="PF11142">
    <property type="entry name" value="DUF2917"/>
    <property type="match status" value="1"/>
</dbReference>
<evidence type="ECO:0000313" key="2">
    <source>
        <dbReference type="Proteomes" id="UP000737171"/>
    </source>
</evidence>
<evidence type="ECO:0000313" key="1">
    <source>
        <dbReference type="EMBL" id="NRF71954.1"/>
    </source>
</evidence>
<protein>
    <submittedName>
        <fullName evidence="1">DUF2917 domain-containing protein</fullName>
    </submittedName>
</protein>
<accession>A0ABX2ETU1</accession>
<proteinExistence type="predicted"/>
<reference evidence="1 2" key="1">
    <citation type="submission" date="2020-05" db="EMBL/GenBank/DDBJ databases">
        <title>Aquincola sp. isolate from soil.</title>
        <authorList>
            <person name="Han J."/>
            <person name="Kim D.-U."/>
        </authorList>
    </citation>
    <scope>NUCLEOTIDE SEQUENCE [LARGE SCALE GENOMIC DNA]</scope>
    <source>
        <strain evidence="1 2">S2</strain>
    </source>
</reference>
<dbReference type="InterPro" id="IPR021317">
    <property type="entry name" value="DUF2917"/>
</dbReference>
<organism evidence="1 2">
    <name type="scientific">Pseudaquabacterium terrae</name>
    <dbReference type="NCBI Taxonomy" id="2732868"/>
    <lineage>
        <taxon>Bacteria</taxon>
        <taxon>Pseudomonadati</taxon>
        <taxon>Pseudomonadota</taxon>
        <taxon>Betaproteobacteria</taxon>
        <taxon>Burkholderiales</taxon>
        <taxon>Sphaerotilaceae</taxon>
        <taxon>Pseudaquabacterium</taxon>
    </lineage>
</organism>
<sequence length="119" mass="12998">MNTMHVISHRSELPATTAMRLGEADLIALDVQPGDRLRSDCGTLWITVDGEARDVLVSAGEVHTIEAAGRINVSALRSANLVVLGQAPLRWRRVSEAGRGFAERLEDAFRALSSRPAWH</sequence>
<dbReference type="Proteomes" id="UP000737171">
    <property type="component" value="Unassembled WGS sequence"/>
</dbReference>
<dbReference type="RefSeq" id="WP_173134227.1">
    <property type="nucleotide sequence ID" value="NZ_JABRWJ010000015.1"/>
</dbReference>
<gene>
    <name evidence="1" type="ORF">HLB44_33710</name>
</gene>
<keyword evidence="2" id="KW-1185">Reference proteome</keyword>
<name>A0ABX2ETU1_9BURK</name>